<comment type="caution">
    <text evidence="3">The sequence shown here is derived from an EMBL/GenBank/DDBJ whole genome shotgun (WGS) entry which is preliminary data.</text>
</comment>
<evidence type="ECO:0000256" key="2">
    <source>
        <dbReference type="SAM" id="SignalP"/>
    </source>
</evidence>
<dbReference type="EMBL" id="LNIX01000028">
    <property type="protein sequence ID" value="OXA41820.1"/>
    <property type="molecule type" value="Genomic_DNA"/>
</dbReference>
<organism evidence="3 4">
    <name type="scientific">Folsomia candida</name>
    <name type="common">Springtail</name>
    <dbReference type="NCBI Taxonomy" id="158441"/>
    <lineage>
        <taxon>Eukaryota</taxon>
        <taxon>Metazoa</taxon>
        <taxon>Ecdysozoa</taxon>
        <taxon>Arthropoda</taxon>
        <taxon>Hexapoda</taxon>
        <taxon>Collembola</taxon>
        <taxon>Entomobryomorpha</taxon>
        <taxon>Isotomoidea</taxon>
        <taxon>Isotomidae</taxon>
        <taxon>Proisotominae</taxon>
        <taxon>Folsomia</taxon>
    </lineage>
</organism>
<dbReference type="AlphaFoldDB" id="A0A226D9K0"/>
<evidence type="ECO:0000313" key="4">
    <source>
        <dbReference type="Proteomes" id="UP000198287"/>
    </source>
</evidence>
<name>A0A226D9K0_FOLCA</name>
<keyword evidence="4" id="KW-1185">Reference proteome</keyword>
<dbReference type="Proteomes" id="UP000198287">
    <property type="component" value="Unassembled WGS sequence"/>
</dbReference>
<feature type="region of interest" description="Disordered" evidence="1">
    <location>
        <begin position="48"/>
        <end position="92"/>
    </location>
</feature>
<protein>
    <submittedName>
        <fullName evidence="3">Uncharacterized protein</fullName>
    </submittedName>
</protein>
<feature type="chain" id="PRO_5012466133" evidence="2">
    <location>
        <begin position="20"/>
        <end position="123"/>
    </location>
</feature>
<sequence length="123" mass="13274">MKILTISALLLLAFGSSSAAPAGTVQDGDKMAVFEEKGFANTLHHNRMKRSISDSQISQFTPFEDDITDDSRNRRSPDENTDTTTPKPMKGRAFFNGKPIGVSQLCDGCGIVNPYAGGTYIGK</sequence>
<feature type="compositionally biased region" description="Basic and acidic residues" evidence="1">
    <location>
        <begin position="69"/>
        <end position="78"/>
    </location>
</feature>
<accession>A0A226D9K0</accession>
<feature type="signal peptide" evidence="2">
    <location>
        <begin position="1"/>
        <end position="19"/>
    </location>
</feature>
<evidence type="ECO:0000256" key="1">
    <source>
        <dbReference type="SAM" id="MobiDB-lite"/>
    </source>
</evidence>
<gene>
    <name evidence="3" type="ORF">Fcan01_23370</name>
</gene>
<proteinExistence type="predicted"/>
<evidence type="ECO:0000313" key="3">
    <source>
        <dbReference type="EMBL" id="OXA41820.1"/>
    </source>
</evidence>
<reference evidence="3 4" key="1">
    <citation type="submission" date="2015-12" db="EMBL/GenBank/DDBJ databases">
        <title>The genome of Folsomia candida.</title>
        <authorList>
            <person name="Faddeeva A."/>
            <person name="Derks M.F."/>
            <person name="Anvar Y."/>
            <person name="Smit S."/>
            <person name="Van Straalen N."/>
            <person name="Roelofs D."/>
        </authorList>
    </citation>
    <scope>NUCLEOTIDE SEQUENCE [LARGE SCALE GENOMIC DNA]</scope>
    <source>
        <strain evidence="3 4">VU population</strain>
        <tissue evidence="3">Whole body</tissue>
    </source>
</reference>
<keyword evidence="2" id="KW-0732">Signal</keyword>